<protein>
    <recommendedName>
        <fullName evidence="3">Metal-dependent HD superfamily phosphohydrolase</fullName>
    </recommendedName>
</protein>
<gene>
    <name evidence="1" type="ORF">GCM10025876_13100</name>
</gene>
<dbReference type="PIRSF" id="PIRSF035170">
    <property type="entry name" value="HD_phosphohydro"/>
    <property type="match status" value="1"/>
</dbReference>
<sequence>MGTTVIPGWLVPAYSRAAVGAGATADPRDVQAAGDRLVYRWSEPTRRFHGIGHLVDLLQYVDELQQETQHPHIVRLAAWYHGAIFDAAERAAYAKRGGEDEVASAQYARDELSQAGLEAAAVDKVANLVAGLARHATGLGDAAVLSDADLAVLASDPQRYKHYVKSVREEYAHIPTERFLAARRAIVTKILSRERIYTTPLGQGWEAQARQNLQAELAWLSREDQVLLDTAALVTLTEDRALHASSAS</sequence>
<comment type="caution">
    <text evidence="1">The sequence shown here is derived from an EMBL/GenBank/DDBJ whole genome shotgun (WGS) entry which is preliminary data.</text>
</comment>
<dbReference type="InterPro" id="IPR009218">
    <property type="entry name" value="HD_phosphohydro"/>
</dbReference>
<dbReference type="SUPFAM" id="SSF109604">
    <property type="entry name" value="HD-domain/PDEase-like"/>
    <property type="match status" value="1"/>
</dbReference>
<reference evidence="2" key="1">
    <citation type="journal article" date="2019" name="Int. J. Syst. Evol. Microbiol.">
        <title>The Global Catalogue of Microorganisms (GCM) 10K type strain sequencing project: providing services to taxonomists for standard genome sequencing and annotation.</title>
        <authorList>
            <consortium name="The Broad Institute Genomics Platform"/>
            <consortium name="The Broad Institute Genome Sequencing Center for Infectious Disease"/>
            <person name="Wu L."/>
            <person name="Ma J."/>
        </authorList>
    </citation>
    <scope>NUCLEOTIDE SEQUENCE [LARGE SCALE GENOMIC DNA]</scope>
    <source>
        <strain evidence="2">NBRC 112299</strain>
    </source>
</reference>
<dbReference type="EMBL" id="BSUN01000001">
    <property type="protein sequence ID" value="GMA35106.1"/>
    <property type="molecule type" value="Genomic_DNA"/>
</dbReference>
<organism evidence="1 2">
    <name type="scientific">Demequina litorisediminis</name>
    <dbReference type="NCBI Taxonomy" id="1849022"/>
    <lineage>
        <taxon>Bacteria</taxon>
        <taxon>Bacillati</taxon>
        <taxon>Actinomycetota</taxon>
        <taxon>Actinomycetes</taxon>
        <taxon>Micrococcales</taxon>
        <taxon>Demequinaceae</taxon>
        <taxon>Demequina</taxon>
    </lineage>
</organism>
<evidence type="ECO:0000313" key="2">
    <source>
        <dbReference type="Proteomes" id="UP001157125"/>
    </source>
</evidence>
<dbReference type="Proteomes" id="UP001157125">
    <property type="component" value="Unassembled WGS sequence"/>
</dbReference>
<keyword evidence="2" id="KW-1185">Reference proteome</keyword>
<accession>A0ABQ6ICE3</accession>
<name>A0ABQ6ICE3_9MICO</name>
<proteinExistence type="predicted"/>
<dbReference type="RefSeq" id="WP_284327767.1">
    <property type="nucleotide sequence ID" value="NZ_BSUN01000001.1"/>
</dbReference>
<dbReference type="PANTHER" id="PTHR21174:SF0">
    <property type="entry name" value="HD PHOSPHOHYDROLASE FAMILY PROTEIN-RELATED"/>
    <property type="match status" value="1"/>
</dbReference>
<dbReference type="PANTHER" id="PTHR21174">
    <property type="match status" value="1"/>
</dbReference>
<dbReference type="Gene3D" id="1.10.3210.10">
    <property type="entry name" value="Hypothetical protein af1432"/>
    <property type="match status" value="1"/>
</dbReference>
<evidence type="ECO:0008006" key="3">
    <source>
        <dbReference type="Google" id="ProtNLM"/>
    </source>
</evidence>
<evidence type="ECO:0000313" key="1">
    <source>
        <dbReference type="EMBL" id="GMA35106.1"/>
    </source>
</evidence>